<protein>
    <submittedName>
        <fullName evidence="1">Thylakoid-associated protein</fullName>
    </submittedName>
</protein>
<name>A0ABT3LBQ8_9CYAN</name>
<dbReference type="Proteomes" id="UP001526426">
    <property type="component" value="Unassembled WGS sequence"/>
</dbReference>
<gene>
    <name evidence="1" type="ORF">K4A83_22215</name>
</gene>
<proteinExistence type="predicted"/>
<accession>A0ABT3LBQ8</accession>
<dbReference type="EMBL" id="JAIHOM010000214">
    <property type="protein sequence ID" value="MCW6038946.1"/>
    <property type="molecule type" value="Genomic_DNA"/>
</dbReference>
<reference evidence="1 2" key="1">
    <citation type="submission" date="2021-08" db="EMBL/GenBank/DDBJ databases">
        <title>Draft genome sequence of Spirulina subsalsa with high tolerance to salinity and hype-accumulation of phycocyanin.</title>
        <authorList>
            <person name="Pei H."/>
            <person name="Jiang L."/>
        </authorList>
    </citation>
    <scope>NUCLEOTIDE SEQUENCE [LARGE SCALE GENOMIC DNA]</scope>
    <source>
        <strain evidence="1 2">FACHB-351</strain>
    </source>
</reference>
<keyword evidence="2" id="KW-1185">Reference proteome</keyword>
<organism evidence="1 2">
    <name type="scientific">Spirulina subsalsa FACHB-351</name>
    <dbReference type="NCBI Taxonomy" id="234711"/>
    <lineage>
        <taxon>Bacteria</taxon>
        <taxon>Bacillati</taxon>
        <taxon>Cyanobacteriota</taxon>
        <taxon>Cyanophyceae</taxon>
        <taxon>Spirulinales</taxon>
        <taxon>Spirulinaceae</taxon>
        <taxon>Spirulina</taxon>
    </lineage>
</organism>
<evidence type="ECO:0000313" key="1">
    <source>
        <dbReference type="EMBL" id="MCW6038946.1"/>
    </source>
</evidence>
<dbReference type="RefSeq" id="WP_017307277.1">
    <property type="nucleotide sequence ID" value="NZ_JAIHOM010000214.1"/>
</dbReference>
<comment type="caution">
    <text evidence="1">The sequence shown here is derived from an EMBL/GenBank/DDBJ whole genome shotgun (WGS) entry which is preliminary data.</text>
</comment>
<sequence length="90" mass="10719">MDSKYFEEYQTQLRDWQKKFFDTWLESMSMGKDALKFPETLDKTLDAQEEWVNNYLEAQETATKIALESQKQFWDSYFKAMRAVPTAQAA</sequence>
<evidence type="ECO:0000313" key="2">
    <source>
        <dbReference type="Proteomes" id="UP001526426"/>
    </source>
</evidence>